<dbReference type="Proteomes" id="UP001165160">
    <property type="component" value="Unassembled WGS sequence"/>
</dbReference>
<evidence type="ECO:0000313" key="3">
    <source>
        <dbReference type="Proteomes" id="UP001165160"/>
    </source>
</evidence>
<proteinExistence type="inferred from homology"/>
<accession>A0A9W7F9E5</accession>
<reference evidence="3" key="1">
    <citation type="journal article" date="2023" name="Commun. Biol.">
        <title>Genome analysis of Parmales, the sister group of diatoms, reveals the evolutionary specialization of diatoms from phago-mixotrophs to photoautotrophs.</title>
        <authorList>
            <person name="Ban H."/>
            <person name="Sato S."/>
            <person name="Yoshikawa S."/>
            <person name="Yamada K."/>
            <person name="Nakamura Y."/>
            <person name="Ichinomiya M."/>
            <person name="Sato N."/>
            <person name="Blanc-Mathieu R."/>
            <person name="Endo H."/>
            <person name="Kuwata A."/>
            <person name="Ogata H."/>
        </authorList>
    </citation>
    <scope>NUCLEOTIDE SEQUENCE [LARGE SCALE GENOMIC DNA]</scope>
    <source>
        <strain evidence="3">NIES 3699</strain>
    </source>
</reference>
<comment type="similarity">
    <text evidence="1">Belongs to the NDRG family.</text>
</comment>
<protein>
    <submittedName>
        <fullName evidence="2">Uncharacterized protein</fullName>
    </submittedName>
</protein>
<evidence type="ECO:0000256" key="1">
    <source>
        <dbReference type="ARBA" id="ARBA00005598"/>
    </source>
</evidence>
<dbReference type="Pfam" id="PF03096">
    <property type="entry name" value="Ndr"/>
    <property type="match status" value="1"/>
</dbReference>
<keyword evidence="3" id="KW-1185">Reference proteome</keyword>
<organism evidence="2 3">
    <name type="scientific">Triparma verrucosa</name>
    <dbReference type="NCBI Taxonomy" id="1606542"/>
    <lineage>
        <taxon>Eukaryota</taxon>
        <taxon>Sar</taxon>
        <taxon>Stramenopiles</taxon>
        <taxon>Ochrophyta</taxon>
        <taxon>Bolidophyceae</taxon>
        <taxon>Parmales</taxon>
        <taxon>Triparmaceae</taxon>
        <taxon>Triparma</taxon>
    </lineage>
</organism>
<dbReference type="AlphaFoldDB" id="A0A9W7F9E5"/>
<dbReference type="EMBL" id="BRXX01000341">
    <property type="protein sequence ID" value="GMI06068.1"/>
    <property type="molecule type" value="Genomic_DNA"/>
</dbReference>
<comment type="caution">
    <text evidence="2">The sequence shown here is derived from an EMBL/GenBank/DDBJ whole genome shotgun (WGS) entry which is preliminary data.</text>
</comment>
<gene>
    <name evidence="2" type="ORF">TrVE_jg5707</name>
</gene>
<evidence type="ECO:0000313" key="2">
    <source>
        <dbReference type="EMBL" id="GMI06068.1"/>
    </source>
</evidence>
<sequence>MPDVIDSVIKLSAYERDTQSRSFAGLLTFIPKNTTTWYDFFLQLFFESDGVISTTFICVFLFICYRLIGSPLDVSVEEKQCEREELWAAHNERFNPNNRKWKKPIGGLSWNGTGAGAQIREEAVISGKSSKMLGVMPASRDEALIAKYEAPDMLNYSDGVGGTSAGAPASRKLNLDEDGKMQEARKLEKYAAAGRDNKVEQTFVTLSNKIRACVVGDKEKATVSIVTVHDIATTYRNGLLQMSVEMVGASAKNSNVNCVFYHLGLPGHDIGADDEIDCGWSMDELAGMVNTAISELNIEGRYVLFGEGAGANVVARAACEERQRDIDNYNKLNKTVKTGGLLTGLVCLQGDFEGPTVGQNLNASLGGFLMRRGWYASAAARFGVPECVTGDPGYVSDFNMMDPKSVSAYATSFYTSDTRGPLGVRRTRTLKNLPNLVMVAEECPVAKETAATVSKALDQNRGSGVVGISGVNFLGTSYTTGGGAILKDKVARANVIDATLLFLEAA</sequence>
<dbReference type="Gene3D" id="3.40.50.1820">
    <property type="entry name" value="alpha/beta hydrolase"/>
    <property type="match status" value="1"/>
</dbReference>
<name>A0A9W7F9E5_9STRA</name>
<dbReference type="SUPFAM" id="SSF53474">
    <property type="entry name" value="alpha/beta-Hydrolases"/>
    <property type="match status" value="1"/>
</dbReference>
<dbReference type="InterPro" id="IPR004142">
    <property type="entry name" value="NDRG"/>
</dbReference>
<dbReference type="InterPro" id="IPR029058">
    <property type="entry name" value="AB_hydrolase_fold"/>
</dbReference>